<dbReference type="GO" id="GO:1990699">
    <property type="term" value="F:palmitoleyl hydrolase activity"/>
    <property type="evidence" value="ECO:0007669"/>
    <property type="project" value="TreeGrafter"/>
</dbReference>
<dbReference type="PANTHER" id="PTHR21562">
    <property type="entry name" value="NOTUM-RELATED"/>
    <property type="match status" value="1"/>
</dbReference>
<organism evidence="3 4">
    <name type="scientific">Xiphophorus couchianus</name>
    <name type="common">Monterrey platyfish</name>
    <dbReference type="NCBI Taxonomy" id="32473"/>
    <lineage>
        <taxon>Eukaryota</taxon>
        <taxon>Metazoa</taxon>
        <taxon>Chordata</taxon>
        <taxon>Craniata</taxon>
        <taxon>Vertebrata</taxon>
        <taxon>Euteleostomi</taxon>
        <taxon>Actinopterygii</taxon>
        <taxon>Neopterygii</taxon>
        <taxon>Teleostei</taxon>
        <taxon>Neoteleostei</taxon>
        <taxon>Acanthomorphata</taxon>
        <taxon>Ovalentaria</taxon>
        <taxon>Atherinomorphae</taxon>
        <taxon>Cyprinodontiformes</taxon>
        <taxon>Poeciliidae</taxon>
        <taxon>Poeciliinae</taxon>
        <taxon>Xiphophorus</taxon>
    </lineage>
</organism>
<sequence>MRNLMSSTKWPQRTGILSPDPEENPHWWNANMVFIPYCSSDVWSGATPKTEHSDYAFMGSLIIKEVVKELLTKGLDKAKVLLLAGSSAGGTGVLLNVDGVAEQLQAAGHRGVRVRGLVDSGWFLDNKQYKTTDCLDTVSCAPAEAIKRGVRYWGGLVPESCRQAHVGEEWSCFLGYKVYPTLKSPVFVIQWLFDEAQLTVDNIHLTGQPLHEAQWRYIQNLGQELRNTLRDIPNWTNKEMVKGTSLPRALHCWDRSLQSTLHLNSSHGLNKHRTPPSSGCPLHLMDSCPWPHCNPSCPTIRDQLTGQEMSVVQFLKHMGFDVMKLIPHIR</sequence>
<dbReference type="GO" id="GO:0090090">
    <property type="term" value="P:negative regulation of canonical Wnt signaling pathway"/>
    <property type="evidence" value="ECO:0007669"/>
    <property type="project" value="TreeGrafter"/>
</dbReference>
<dbReference type="InterPro" id="IPR004963">
    <property type="entry name" value="PAE/NOTUM"/>
</dbReference>
<dbReference type="PANTHER" id="PTHR21562:SF7">
    <property type="entry name" value="PALMITOLEOYL-PROTEIN CARBOXYLESTERASE NOTUM"/>
    <property type="match status" value="1"/>
</dbReference>
<feature type="region of interest" description="Disordered" evidence="2">
    <location>
        <begin position="1"/>
        <end position="21"/>
    </location>
</feature>
<name>A0A3B5M6Q6_9TELE</name>
<evidence type="ECO:0000256" key="1">
    <source>
        <dbReference type="ARBA" id="ARBA00010213"/>
    </source>
</evidence>
<evidence type="ECO:0000256" key="2">
    <source>
        <dbReference type="SAM" id="MobiDB-lite"/>
    </source>
</evidence>
<evidence type="ECO:0000313" key="3">
    <source>
        <dbReference type="Ensembl" id="ENSXCOP00000019150.1"/>
    </source>
</evidence>
<dbReference type="GeneTree" id="ENSGT00390000015892"/>
<dbReference type="Pfam" id="PF03283">
    <property type="entry name" value="PAE"/>
    <property type="match status" value="1"/>
</dbReference>
<reference evidence="3" key="1">
    <citation type="submission" date="2025-08" db="UniProtKB">
        <authorList>
            <consortium name="Ensembl"/>
        </authorList>
    </citation>
    <scope>IDENTIFICATION</scope>
</reference>
<comment type="similarity">
    <text evidence="1">Belongs to the pectinacetylesterase family. Notum subfamily.</text>
</comment>
<evidence type="ECO:0000313" key="4">
    <source>
        <dbReference type="Proteomes" id="UP000261380"/>
    </source>
</evidence>
<reference evidence="3" key="2">
    <citation type="submission" date="2025-09" db="UniProtKB">
        <authorList>
            <consortium name="Ensembl"/>
        </authorList>
    </citation>
    <scope>IDENTIFICATION</scope>
</reference>
<proteinExistence type="inferred from homology"/>
<dbReference type="AlphaFoldDB" id="A0A3B5M6Q6"/>
<dbReference type="Ensembl" id="ENSXCOT00000019387.1">
    <property type="protein sequence ID" value="ENSXCOP00000019150.1"/>
    <property type="gene ID" value="ENSXCOG00000014396.1"/>
</dbReference>
<evidence type="ECO:0008006" key="5">
    <source>
        <dbReference type="Google" id="ProtNLM"/>
    </source>
</evidence>
<feature type="compositionally biased region" description="Polar residues" evidence="2">
    <location>
        <begin position="1"/>
        <end position="11"/>
    </location>
</feature>
<dbReference type="Proteomes" id="UP000261380">
    <property type="component" value="Unplaced"/>
</dbReference>
<protein>
    <recommendedName>
        <fullName evidence="5">Notum, palmitoleoyl-protein carboxylesterase</fullName>
    </recommendedName>
</protein>
<dbReference type="STRING" id="32473.ENSXCOP00000019150"/>
<keyword evidence="4" id="KW-1185">Reference proteome</keyword>
<accession>A0A3B5M6Q6</accession>